<dbReference type="GO" id="GO:0005768">
    <property type="term" value="C:endosome"/>
    <property type="evidence" value="ECO:0007669"/>
    <property type="project" value="TreeGrafter"/>
</dbReference>
<protein>
    <submittedName>
        <fullName evidence="6">Alpha 1,3-glucosidase</fullName>
    </submittedName>
</protein>
<accession>W9YPI8</accession>
<dbReference type="PANTHER" id="PTHR14856:SF9">
    <property type="entry name" value="PQ-LOOP REPEAT-CONTAINING PROTEIN 1"/>
    <property type="match status" value="1"/>
</dbReference>
<dbReference type="GO" id="GO:0045332">
    <property type="term" value="P:phospholipid translocation"/>
    <property type="evidence" value="ECO:0007669"/>
    <property type="project" value="TreeGrafter"/>
</dbReference>
<dbReference type="SMART" id="SM00679">
    <property type="entry name" value="CTNS"/>
    <property type="match status" value="2"/>
</dbReference>
<dbReference type="InterPro" id="IPR052241">
    <property type="entry name" value="SLC66/Scramblase_ANY1"/>
</dbReference>
<evidence type="ECO:0000256" key="5">
    <source>
        <dbReference type="SAM" id="Phobius"/>
    </source>
</evidence>
<dbReference type="Gene3D" id="1.20.1280.290">
    <property type="match status" value="1"/>
</dbReference>
<dbReference type="InterPro" id="IPR006603">
    <property type="entry name" value="PQ-loop_rpt"/>
</dbReference>
<evidence type="ECO:0000256" key="2">
    <source>
        <dbReference type="ARBA" id="ARBA00022692"/>
    </source>
</evidence>
<evidence type="ECO:0000256" key="1">
    <source>
        <dbReference type="ARBA" id="ARBA00004141"/>
    </source>
</evidence>
<name>W9YPI8_9EURO</name>
<dbReference type="GeneID" id="19164275"/>
<proteinExistence type="predicted"/>
<dbReference type="OrthoDB" id="292213at2759"/>
<keyword evidence="3 5" id="KW-1133">Transmembrane helix</keyword>
<evidence type="ECO:0000256" key="3">
    <source>
        <dbReference type="ARBA" id="ARBA00022989"/>
    </source>
</evidence>
<feature type="transmembrane region" description="Helical" evidence="5">
    <location>
        <begin position="162"/>
        <end position="183"/>
    </location>
</feature>
<feature type="transmembrane region" description="Helical" evidence="5">
    <location>
        <begin position="138"/>
        <end position="156"/>
    </location>
</feature>
<evidence type="ECO:0000313" key="6">
    <source>
        <dbReference type="EMBL" id="EXJ91585.1"/>
    </source>
</evidence>
<dbReference type="Pfam" id="PF04193">
    <property type="entry name" value="PQ-loop"/>
    <property type="match status" value="2"/>
</dbReference>
<feature type="transmembrane region" description="Helical" evidence="5">
    <location>
        <begin position="68"/>
        <end position="88"/>
    </location>
</feature>
<sequence>MFRFISVVIDYFAPIFLVASPITSYADQIASIHRRKTSDGFSLDIPLIMLVASILKVFYWFGAYYGKALLLQAVLMIVVQLILLKVALDNRAPTGARDGLEHTPFHGYTAQDGLRDLLSGRRPYDFWQWSNPKSYFQFLAYFASVLLAVHVLLPFVSRSPVYISFLGYVGLAVEAILPVPQIIKNHRAQSCKGFRLSVIVNWLAGDAMKMSYFFLSSDYIPWPFRLCGMFQACCDSYLGVQYYMYGEGQASADISMSTTSKSGLFG</sequence>
<evidence type="ECO:0000256" key="4">
    <source>
        <dbReference type="ARBA" id="ARBA00023136"/>
    </source>
</evidence>
<keyword evidence="7" id="KW-1185">Reference proteome</keyword>
<feature type="transmembrane region" description="Helical" evidence="5">
    <location>
        <begin position="41"/>
        <end position="62"/>
    </location>
</feature>
<dbReference type="STRING" id="1182542.W9YPI8"/>
<gene>
    <name evidence="6" type="ORF">A1O3_00133</name>
</gene>
<evidence type="ECO:0000313" key="7">
    <source>
        <dbReference type="Proteomes" id="UP000019478"/>
    </source>
</evidence>
<dbReference type="eggNOG" id="KOG2913">
    <property type="taxonomic scope" value="Eukaryota"/>
</dbReference>
<dbReference type="HOGENOM" id="CLU_049047_3_0_1"/>
<dbReference type="FunFam" id="1.20.1280.290:FF:000005">
    <property type="entry name" value="PQ-loop repeat-containing protein 1"/>
    <property type="match status" value="1"/>
</dbReference>
<organism evidence="6 7">
    <name type="scientific">Capronia epimyces CBS 606.96</name>
    <dbReference type="NCBI Taxonomy" id="1182542"/>
    <lineage>
        <taxon>Eukaryota</taxon>
        <taxon>Fungi</taxon>
        <taxon>Dikarya</taxon>
        <taxon>Ascomycota</taxon>
        <taxon>Pezizomycotina</taxon>
        <taxon>Eurotiomycetes</taxon>
        <taxon>Chaetothyriomycetidae</taxon>
        <taxon>Chaetothyriales</taxon>
        <taxon>Herpotrichiellaceae</taxon>
        <taxon>Capronia</taxon>
    </lineage>
</organism>
<reference evidence="6 7" key="1">
    <citation type="submission" date="2013-03" db="EMBL/GenBank/DDBJ databases">
        <title>The Genome Sequence of Capronia epimyces CBS 606.96.</title>
        <authorList>
            <consortium name="The Broad Institute Genomics Platform"/>
            <person name="Cuomo C."/>
            <person name="de Hoog S."/>
            <person name="Gorbushina A."/>
            <person name="Walker B."/>
            <person name="Young S.K."/>
            <person name="Zeng Q."/>
            <person name="Gargeya S."/>
            <person name="Fitzgerald M."/>
            <person name="Haas B."/>
            <person name="Abouelleil A."/>
            <person name="Allen A.W."/>
            <person name="Alvarado L."/>
            <person name="Arachchi H.M."/>
            <person name="Berlin A.M."/>
            <person name="Chapman S.B."/>
            <person name="Gainer-Dewar J."/>
            <person name="Goldberg J."/>
            <person name="Griggs A."/>
            <person name="Gujja S."/>
            <person name="Hansen M."/>
            <person name="Howarth C."/>
            <person name="Imamovic A."/>
            <person name="Ireland A."/>
            <person name="Larimer J."/>
            <person name="McCowan C."/>
            <person name="Murphy C."/>
            <person name="Pearson M."/>
            <person name="Poon T.W."/>
            <person name="Priest M."/>
            <person name="Roberts A."/>
            <person name="Saif S."/>
            <person name="Shea T."/>
            <person name="Sisk P."/>
            <person name="Sykes S."/>
            <person name="Wortman J."/>
            <person name="Nusbaum C."/>
            <person name="Birren B."/>
        </authorList>
    </citation>
    <scope>NUCLEOTIDE SEQUENCE [LARGE SCALE GENOMIC DNA]</scope>
    <source>
        <strain evidence="6 7">CBS 606.96</strain>
    </source>
</reference>
<dbReference type="GO" id="GO:0005802">
    <property type="term" value="C:trans-Golgi network"/>
    <property type="evidence" value="ECO:0007669"/>
    <property type="project" value="TreeGrafter"/>
</dbReference>
<dbReference type="RefSeq" id="XP_007728475.1">
    <property type="nucleotide sequence ID" value="XM_007730285.1"/>
</dbReference>
<comment type="subcellular location">
    <subcellularLocation>
        <location evidence="1">Membrane</location>
        <topology evidence="1">Multi-pass membrane protein</topology>
    </subcellularLocation>
</comment>
<keyword evidence="2 5" id="KW-0812">Transmembrane</keyword>
<dbReference type="GO" id="GO:0016020">
    <property type="term" value="C:membrane"/>
    <property type="evidence" value="ECO:0007669"/>
    <property type="project" value="UniProtKB-SubCell"/>
</dbReference>
<keyword evidence="4 5" id="KW-0472">Membrane</keyword>
<dbReference type="GO" id="GO:0042147">
    <property type="term" value="P:retrograde transport, endosome to Golgi"/>
    <property type="evidence" value="ECO:0007669"/>
    <property type="project" value="TreeGrafter"/>
</dbReference>
<dbReference type="AlphaFoldDB" id="W9YPI8"/>
<dbReference type="PANTHER" id="PTHR14856">
    <property type="entry name" value="PQ-LOOP REPEAT-CONTAINING PROTEIN 1-LIKE PROTEIN"/>
    <property type="match status" value="1"/>
</dbReference>
<dbReference type="Proteomes" id="UP000019478">
    <property type="component" value="Unassembled WGS sequence"/>
</dbReference>
<dbReference type="GO" id="GO:0005829">
    <property type="term" value="C:cytosol"/>
    <property type="evidence" value="ECO:0007669"/>
    <property type="project" value="GOC"/>
</dbReference>
<comment type="caution">
    <text evidence="6">The sequence shown here is derived from an EMBL/GenBank/DDBJ whole genome shotgun (WGS) entry which is preliminary data.</text>
</comment>
<dbReference type="EMBL" id="AMGY01000001">
    <property type="protein sequence ID" value="EXJ91585.1"/>
    <property type="molecule type" value="Genomic_DNA"/>
</dbReference>